<gene>
    <name evidence="2" type="ordered locus">Mmar10_0622</name>
</gene>
<dbReference type="Pfam" id="PF13302">
    <property type="entry name" value="Acetyltransf_3"/>
    <property type="match status" value="1"/>
</dbReference>
<dbReference type="SUPFAM" id="SSF55729">
    <property type="entry name" value="Acyl-CoA N-acyltransferases (Nat)"/>
    <property type="match status" value="1"/>
</dbReference>
<dbReference type="EMBL" id="CP000449">
    <property type="protein sequence ID" value="ABI64915.1"/>
    <property type="molecule type" value="Genomic_DNA"/>
</dbReference>
<dbReference type="InterPro" id="IPR016181">
    <property type="entry name" value="Acyl_CoA_acyltransferase"/>
</dbReference>
<dbReference type="Gene3D" id="3.40.630.30">
    <property type="match status" value="1"/>
</dbReference>
<dbReference type="PANTHER" id="PTHR43610">
    <property type="entry name" value="BLL6696 PROTEIN"/>
    <property type="match status" value="1"/>
</dbReference>
<feature type="domain" description="N-acetyltransferase" evidence="1">
    <location>
        <begin position="5"/>
        <end position="168"/>
    </location>
</feature>
<dbReference type="STRING" id="394221.Mmar10_0622"/>
<dbReference type="Proteomes" id="UP000001964">
    <property type="component" value="Chromosome"/>
</dbReference>
<evidence type="ECO:0000259" key="1">
    <source>
        <dbReference type="PROSITE" id="PS51186"/>
    </source>
</evidence>
<dbReference type="OrthoDB" id="5295305at2"/>
<dbReference type="HOGENOM" id="CLU_013985_1_0_5"/>
<keyword evidence="3" id="KW-1185">Reference proteome</keyword>
<dbReference type="AlphaFoldDB" id="Q0AS22"/>
<protein>
    <recommendedName>
        <fullName evidence="1">N-acetyltransferase domain-containing protein</fullName>
    </recommendedName>
</protein>
<dbReference type="PROSITE" id="PS51186">
    <property type="entry name" value="GNAT"/>
    <property type="match status" value="1"/>
</dbReference>
<organism evidence="2 3">
    <name type="scientific">Maricaulis maris (strain MCS10)</name>
    <name type="common">Caulobacter maris</name>
    <dbReference type="NCBI Taxonomy" id="394221"/>
    <lineage>
        <taxon>Bacteria</taxon>
        <taxon>Pseudomonadati</taxon>
        <taxon>Pseudomonadota</taxon>
        <taxon>Alphaproteobacteria</taxon>
        <taxon>Maricaulales</taxon>
        <taxon>Maricaulaceae</taxon>
        <taxon>Maricaulis</taxon>
    </lineage>
</organism>
<dbReference type="GO" id="GO:0016747">
    <property type="term" value="F:acyltransferase activity, transferring groups other than amino-acyl groups"/>
    <property type="evidence" value="ECO:0007669"/>
    <property type="project" value="InterPro"/>
</dbReference>
<accession>Q0AS22</accession>
<proteinExistence type="predicted"/>
<dbReference type="KEGG" id="mmr:Mmar10_0622"/>
<sequence length="191" mass="21276">MILSPAIRENAVVRLEPLVEAHREELRPIAAEPGLWTLTSLRGDGDHFDAWFNLMLANTNAGSQISHLVRRQADGAAVGHSAWLTITPEHKRLEIGWTWYGSEARGTAINPAAKHILLGEAFGAGAERVELKTHHLNLRSQAAMTKMGATREGTLRRHLLCWTGEWRDTVFFSVLREEWPGVKAGLEARFA</sequence>
<dbReference type="eggNOG" id="COG1670">
    <property type="taxonomic scope" value="Bacteria"/>
</dbReference>
<reference evidence="2 3" key="1">
    <citation type="submission" date="2006-08" db="EMBL/GenBank/DDBJ databases">
        <title>Complete sequence of Maricaulis maris MCS10.</title>
        <authorList>
            <consortium name="US DOE Joint Genome Institute"/>
            <person name="Copeland A."/>
            <person name="Lucas S."/>
            <person name="Lapidus A."/>
            <person name="Barry K."/>
            <person name="Detter J.C."/>
            <person name="Glavina del Rio T."/>
            <person name="Hammon N."/>
            <person name="Israni S."/>
            <person name="Dalin E."/>
            <person name="Tice H."/>
            <person name="Pitluck S."/>
            <person name="Saunders E."/>
            <person name="Brettin T."/>
            <person name="Bruce D."/>
            <person name="Han C."/>
            <person name="Tapia R."/>
            <person name="Gilna P."/>
            <person name="Schmutz J."/>
            <person name="Larimer F."/>
            <person name="Land M."/>
            <person name="Hauser L."/>
            <person name="Kyrpides N."/>
            <person name="Mikhailova N."/>
            <person name="Viollier P."/>
            <person name="Stephens C."/>
            <person name="Richardson P."/>
        </authorList>
    </citation>
    <scope>NUCLEOTIDE SEQUENCE [LARGE SCALE GENOMIC DNA]</scope>
    <source>
        <strain evidence="2 3">MCS10</strain>
    </source>
</reference>
<name>Q0AS22_MARMM</name>
<dbReference type="PANTHER" id="PTHR43610:SF1">
    <property type="entry name" value="N-ACETYLTRANSFERASE DOMAIN-CONTAINING PROTEIN"/>
    <property type="match status" value="1"/>
</dbReference>
<dbReference type="InterPro" id="IPR000182">
    <property type="entry name" value="GNAT_dom"/>
</dbReference>
<evidence type="ECO:0000313" key="3">
    <source>
        <dbReference type="Proteomes" id="UP000001964"/>
    </source>
</evidence>
<dbReference type="RefSeq" id="WP_011642562.1">
    <property type="nucleotide sequence ID" value="NC_008347.1"/>
</dbReference>
<evidence type="ECO:0000313" key="2">
    <source>
        <dbReference type="EMBL" id="ABI64915.1"/>
    </source>
</evidence>